<proteinExistence type="predicted"/>
<protein>
    <submittedName>
        <fullName evidence="1">Uncharacterized protein</fullName>
    </submittedName>
</protein>
<dbReference type="GO" id="GO:0008234">
    <property type="term" value="F:cysteine-type peptidase activity"/>
    <property type="evidence" value="ECO:0007669"/>
    <property type="project" value="UniProtKB-KW"/>
</dbReference>
<organism evidence="1 2">
    <name type="scientific">Segatella copri</name>
    <dbReference type="NCBI Taxonomy" id="165179"/>
    <lineage>
        <taxon>Bacteria</taxon>
        <taxon>Pseudomonadati</taxon>
        <taxon>Bacteroidota</taxon>
        <taxon>Bacteroidia</taxon>
        <taxon>Bacteroidales</taxon>
        <taxon>Prevotellaceae</taxon>
        <taxon>Segatella</taxon>
    </lineage>
</organism>
<dbReference type="Pfam" id="PF01640">
    <property type="entry name" value="Peptidase_C10"/>
    <property type="match status" value="1"/>
</dbReference>
<evidence type="ECO:0000313" key="2">
    <source>
        <dbReference type="Proteomes" id="UP000286211"/>
    </source>
</evidence>
<dbReference type="Gene3D" id="3.90.70.50">
    <property type="entry name" value="Peptidase C10, streptopain"/>
    <property type="match status" value="2"/>
</dbReference>
<accession>A0A415F6X5</accession>
<dbReference type="SUPFAM" id="SSF54001">
    <property type="entry name" value="Cysteine proteinases"/>
    <property type="match status" value="1"/>
</dbReference>
<reference evidence="1 2" key="1">
    <citation type="submission" date="2018-08" db="EMBL/GenBank/DDBJ databases">
        <title>A genome reference for cultivated species of the human gut microbiota.</title>
        <authorList>
            <person name="Zou Y."/>
            <person name="Xue W."/>
            <person name="Luo G."/>
        </authorList>
    </citation>
    <scope>NUCLEOTIDE SEQUENCE [LARGE SCALE GENOMIC DNA]</scope>
    <source>
        <strain evidence="1 2">AF46-2NS</strain>
    </source>
</reference>
<comment type="caution">
    <text evidence="1">The sequence shown here is derived from an EMBL/GenBank/DDBJ whole genome shotgun (WGS) entry which is preliminary data.</text>
</comment>
<dbReference type="InterPro" id="IPR000200">
    <property type="entry name" value="Peptidase_C10"/>
</dbReference>
<name>A0A415F6X5_9BACT</name>
<dbReference type="AlphaFoldDB" id="A0A415F6X5"/>
<gene>
    <name evidence="1" type="ORF">DW079_03790</name>
</gene>
<dbReference type="InterPro" id="IPR044934">
    <property type="entry name" value="Streptopain_sf"/>
</dbReference>
<evidence type="ECO:0000313" key="1">
    <source>
        <dbReference type="EMBL" id="RHK11715.1"/>
    </source>
</evidence>
<sequence>MQCFGKIIVYNKKVINGFKILRIMKKIFLPLICACAFLSCTDTEDFSSSDIASSKIEFSDEELASIALDNPRTLDEEEVLQMVLDFSHSVNRNTRSASSPQLSIESKYFVKNATNLVTRSGGLSFDSIPMCRVKVSNSGQEGYAIVSADERNAGVIAYVPNGKFENRDETGAGMMLKLSEATLVSEISEYESKRISSLKKIAKVLGKDSVNKNDIEKMFNTKQIGTRSVAYEKPQSRIMKLIGPVTKTEWAQDEPYNRLLPKAYVPFDENHYFESYYPAGCGIIAGAQALAAVAPNIKIGDVDIDWDYLTAQPAIGYYGDSKSIKMVTTLIKDMYEKTESYPNYIEREYGRYEDTSIPTVGSSSTGSLKLLNYLKNYVSCGQYYSKYAPDPLLTTINVNEKMPCVAIMGGTHAATATAKKGSHAWVIDGYAICQKTTREILKKYDLYFHANMGWGGPDNGYYKVNADTSTDFETSLGTYNMNFWEITEIHSK</sequence>
<dbReference type="EMBL" id="QRNB01000013">
    <property type="protein sequence ID" value="RHK11715.1"/>
    <property type="molecule type" value="Genomic_DNA"/>
</dbReference>
<dbReference type="InterPro" id="IPR038765">
    <property type="entry name" value="Papain-like_cys_pep_sf"/>
</dbReference>
<dbReference type="Proteomes" id="UP000286211">
    <property type="component" value="Unassembled WGS sequence"/>
</dbReference>
<dbReference type="GO" id="GO:0006508">
    <property type="term" value="P:proteolysis"/>
    <property type="evidence" value="ECO:0007669"/>
    <property type="project" value="UniProtKB-KW"/>
</dbReference>